<dbReference type="EMBL" id="KJ081346">
    <property type="protein sequence ID" value="AHJ87095.1"/>
    <property type="molecule type" value="Genomic_DNA"/>
</dbReference>
<dbReference type="GO" id="GO:0016539">
    <property type="term" value="P:intein-mediated protein splicing"/>
    <property type="evidence" value="ECO:0007669"/>
    <property type="project" value="InterPro"/>
</dbReference>
<evidence type="ECO:0000256" key="1">
    <source>
        <dbReference type="ARBA" id="ARBA00001936"/>
    </source>
</evidence>
<dbReference type="KEGG" id="vg:24723321"/>
<dbReference type="GO" id="GO:0004519">
    <property type="term" value="F:endonuclease activity"/>
    <property type="evidence" value="ECO:0007669"/>
    <property type="project" value="UniProtKB-KW"/>
</dbReference>
<dbReference type="Pfam" id="PF01139">
    <property type="entry name" value="RtcB"/>
    <property type="match status" value="2"/>
</dbReference>
<keyword evidence="7" id="KW-0342">GTP-binding</keyword>
<evidence type="ECO:0000256" key="4">
    <source>
        <dbReference type="ARBA" id="ARBA00022723"/>
    </source>
</evidence>
<keyword evidence="4" id="KW-0479">Metal-binding</keyword>
<comment type="catalytic activity">
    <reaction evidence="9">
        <text>a 3'-end 3'-phospho-ribonucleotide-RNA + a 5'-end dephospho-ribonucleoside-RNA + GTP = a ribonucleotidyl-ribonucleotide-RNA + GMP + diphosphate</text>
        <dbReference type="Rhea" id="RHEA:68076"/>
        <dbReference type="Rhea" id="RHEA-COMP:10463"/>
        <dbReference type="Rhea" id="RHEA-COMP:13936"/>
        <dbReference type="Rhea" id="RHEA-COMP:17355"/>
        <dbReference type="ChEBI" id="CHEBI:33019"/>
        <dbReference type="ChEBI" id="CHEBI:37565"/>
        <dbReference type="ChEBI" id="CHEBI:58115"/>
        <dbReference type="ChEBI" id="CHEBI:83062"/>
        <dbReference type="ChEBI" id="CHEBI:138284"/>
        <dbReference type="ChEBI" id="CHEBI:173118"/>
        <dbReference type="EC" id="6.5.1.8"/>
    </reaction>
</comment>
<keyword evidence="6" id="KW-0540">Nuclease</keyword>
<keyword evidence="8" id="KW-0464">Manganese</keyword>
<dbReference type="Gene3D" id="2.170.16.10">
    <property type="entry name" value="Hedgehog/Intein (Hint) domain"/>
    <property type="match status" value="1"/>
</dbReference>
<dbReference type="Gene3D" id="3.90.1860.10">
    <property type="entry name" value="tRNA-splicing ligase RtcB"/>
    <property type="match status" value="2"/>
</dbReference>
<sequence>MIELQGKYNQAKVFTDNVDDVTIGQVIELCNQEFTQGSNIRIMPDTHAGAGCVIGTTMTITDKIVPNLVGVDIGCVDKDTEFLSPNGWVKISEYNGEDVATYDLETDTTLFELPIAYIKKEESEFYHLKTKYGIDQMLSKEHTVLVEKGSQHRPASRGTCYTLTAEELYNKHSELKLGFRDNFITEIPNLYTGTHLPLTSDQIRVQVMVMADGYLENKTTCVAGFKKERKIERAHHLLKMADIPYTVKEYDGVTRFRFQPPMMEKRISKLYGASLIQLGIICDEVKNWDYSRSHGAYCSTHKEDADFVQYAFATQGVRTSINFDNREGKESYRVIVAKAKPRVQLAGTPKTDIQIVPSEDGFKYCFTTSTGYWIMRRNGCIAITGNCGMEVAVINKRKEEINFDKLDDVIRKFVPSGYDIRDKAHRFANLVNLKDVIAPFNKDRAEKSIGTLGGGNHFIELNEDADGKVYIVIHSGSRNLGKQVAEHYQRVAYNEIMSVKDAKQELVEQLKREGRQQEIHAALRGIKKPKIKKELAYLQGQDFKNYMHDMKIAQFYAAQNRRAMVDEIVSHMGWLITDQFTTIHNYIDMEYSVLRKGAVSALKGERIIVPINMRDGSLIAIGKGNADWNNSAPHGAGRLMSRTKAKENIKLEDFQNTMKDVWTTSVGTSTIDEAPMAYKPMDEIVTNTKDTMDIVHIIKPLYNFKAN</sequence>
<dbReference type="InterPro" id="IPR001233">
    <property type="entry name" value="RtcB"/>
</dbReference>
<dbReference type="PANTHER" id="PTHR43749:SF2">
    <property type="entry name" value="RNA-SPLICING LIGASE RTCB"/>
    <property type="match status" value="1"/>
</dbReference>
<dbReference type="Proteomes" id="UP000033014">
    <property type="component" value="Segment"/>
</dbReference>
<proteinExistence type="predicted"/>
<dbReference type="GO" id="GO:0005525">
    <property type="term" value="F:GTP binding"/>
    <property type="evidence" value="ECO:0007669"/>
    <property type="project" value="UniProtKB-KW"/>
</dbReference>
<dbReference type="GO" id="GO:0030145">
    <property type="term" value="F:manganese ion binding"/>
    <property type="evidence" value="ECO:0007669"/>
    <property type="project" value="TreeGrafter"/>
</dbReference>
<dbReference type="GO" id="GO:0042245">
    <property type="term" value="P:RNA repair"/>
    <property type="evidence" value="ECO:0007669"/>
    <property type="project" value="TreeGrafter"/>
</dbReference>
<evidence type="ECO:0000256" key="2">
    <source>
        <dbReference type="ARBA" id="ARBA00012726"/>
    </source>
</evidence>
<organism evidence="10 11">
    <name type="scientific">Bacillus phage BCP8-2</name>
    <dbReference type="NCBI Taxonomy" id="1129192"/>
    <lineage>
        <taxon>Viruses</taxon>
        <taxon>Duplodnaviria</taxon>
        <taxon>Heunggongvirae</taxon>
        <taxon>Uroviricota</taxon>
        <taxon>Caudoviricetes</taxon>
        <taxon>Herelleviridae</taxon>
        <taxon>Bastillevirinae</taxon>
        <taxon>Caeruleovirus</taxon>
        <taxon>Caeruleovirus BCP82</taxon>
    </lineage>
</organism>
<keyword evidence="6" id="KW-0378">Hydrolase</keyword>
<protein>
    <recommendedName>
        <fullName evidence="2">3'-phosphate/5'-hydroxy nucleic acid ligase</fullName>
        <ecNumber evidence="2">6.5.1.8</ecNumber>
    </recommendedName>
</protein>
<reference evidence="10 11" key="2">
    <citation type="journal article" date="2015" name="Arch. Virol.">
        <title>Complete genome sequence analysis and identification of putative metallo-beta-lactamase and SpoIIIE homologs in Bacillus cereus group phage BCP8-2, a new member of the proposed Bastille-like group.</title>
        <authorList>
            <person name="Asare P.T."/>
            <person name="Bandara N."/>
            <person name="Jeong T.Y."/>
            <person name="Ryu S."/>
            <person name="Klumpp J."/>
            <person name="Kim K.P."/>
        </authorList>
    </citation>
    <scope>NUCLEOTIDE SEQUENCE [LARGE SCALE GENOMIC DNA]</scope>
    <source>
        <strain evidence="10">BCP8-2</strain>
    </source>
</reference>
<evidence type="ECO:0000256" key="9">
    <source>
        <dbReference type="ARBA" id="ARBA00047746"/>
    </source>
</evidence>
<dbReference type="InterPro" id="IPR036025">
    <property type="entry name" value="RtcB-like_sf"/>
</dbReference>
<dbReference type="InterPro" id="IPR006141">
    <property type="entry name" value="Intein_N"/>
</dbReference>
<evidence type="ECO:0000256" key="3">
    <source>
        <dbReference type="ARBA" id="ARBA00022598"/>
    </source>
</evidence>
<evidence type="ECO:0000256" key="6">
    <source>
        <dbReference type="ARBA" id="ARBA00022759"/>
    </source>
</evidence>
<gene>
    <name evidence="10" type="ORF">BCP8-2_057</name>
</gene>
<dbReference type="EC" id="6.5.1.8" evidence="2"/>
<evidence type="ECO:0000256" key="8">
    <source>
        <dbReference type="ARBA" id="ARBA00023211"/>
    </source>
</evidence>
<name>A0A0E3D9D9_9CAUD</name>
<evidence type="ECO:0000313" key="10">
    <source>
        <dbReference type="EMBL" id="AHJ87095.1"/>
    </source>
</evidence>
<keyword evidence="6" id="KW-0255">Endonuclease</keyword>
<comment type="cofactor">
    <cofactor evidence="1">
        <name>Mn(2+)</name>
        <dbReference type="ChEBI" id="CHEBI:29035"/>
    </cofactor>
</comment>
<evidence type="ECO:0000256" key="5">
    <source>
        <dbReference type="ARBA" id="ARBA00022741"/>
    </source>
</evidence>
<dbReference type="SUPFAM" id="SSF103365">
    <property type="entry name" value="Hypothetical protein PH1602"/>
    <property type="match status" value="2"/>
</dbReference>
<evidence type="ECO:0000256" key="7">
    <source>
        <dbReference type="ARBA" id="ARBA00023134"/>
    </source>
</evidence>
<dbReference type="GO" id="GO:0006281">
    <property type="term" value="P:DNA repair"/>
    <property type="evidence" value="ECO:0007669"/>
    <property type="project" value="TreeGrafter"/>
</dbReference>
<keyword evidence="3" id="KW-0436">Ligase</keyword>
<dbReference type="SUPFAM" id="SSF51294">
    <property type="entry name" value="Hedgehog/intein (Hint) domain"/>
    <property type="match status" value="1"/>
</dbReference>
<dbReference type="PANTHER" id="PTHR43749">
    <property type="entry name" value="RNA-SPLICING LIGASE RTCB"/>
    <property type="match status" value="1"/>
</dbReference>
<dbReference type="GeneID" id="24723321"/>
<keyword evidence="11" id="KW-1185">Reference proteome</keyword>
<dbReference type="OrthoDB" id="5540at10239"/>
<dbReference type="GO" id="GO:0170057">
    <property type="term" value="F:RNA ligase (GTP) activity"/>
    <property type="evidence" value="ECO:0007669"/>
    <property type="project" value="UniProtKB-EC"/>
</dbReference>
<dbReference type="GO" id="GO:0003909">
    <property type="term" value="F:DNA ligase activity"/>
    <property type="evidence" value="ECO:0007669"/>
    <property type="project" value="TreeGrafter"/>
</dbReference>
<accession>A0A0E3D9D9</accession>
<keyword evidence="5" id="KW-0547">Nucleotide-binding</keyword>
<dbReference type="RefSeq" id="YP_009149618.1">
    <property type="nucleotide sequence ID" value="NC_027355.1"/>
</dbReference>
<dbReference type="InterPro" id="IPR036844">
    <property type="entry name" value="Hint_dom_sf"/>
</dbReference>
<reference evidence="11" key="1">
    <citation type="submission" date="2014-01" db="EMBL/GenBank/DDBJ databases">
        <title>Genomic and Proteomic Analysis of Broad Host Range Virulent Bacillus Group Phage BCP8-2 Leading To the Creation of New Genus within Myoviruses.</title>
        <authorList>
            <person name="Bandara N."/>
            <person name="Asare P.T."/>
            <person name="Kim K.P."/>
        </authorList>
    </citation>
    <scope>NUCLEOTIDE SEQUENCE [LARGE SCALE GENOMIC DNA]</scope>
</reference>
<dbReference type="PROSITE" id="PS50817">
    <property type="entry name" value="INTEIN_N_TER"/>
    <property type="match status" value="1"/>
</dbReference>
<dbReference type="InterPro" id="IPR052915">
    <property type="entry name" value="RtcB-like"/>
</dbReference>
<dbReference type="GO" id="GO:0006396">
    <property type="term" value="P:RNA processing"/>
    <property type="evidence" value="ECO:0007669"/>
    <property type="project" value="InterPro"/>
</dbReference>
<evidence type="ECO:0000313" key="11">
    <source>
        <dbReference type="Proteomes" id="UP000033014"/>
    </source>
</evidence>